<dbReference type="InterPro" id="IPR013154">
    <property type="entry name" value="ADH-like_N"/>
</dbReference>
<evidence type="ECO:0000256" key="10">
    <source>
        <dbReference type="RuleBase" id="RU361277"/>
    </source>
</evidence>
<protein>
    <recommendedName>
        <fullName evidence="8">D-xylulose reductase</fullName>
        <ecNumber evidence="8">1.1.1.9</ecNumber>
    </recommendedName>
    <alternativeName>
        <fullName evidence="9">Xylitol dehydrogenase A</fullName>
    </alternativeName>
</protein>
<keyword evidence="5" id="KW-0560">Oxidoreductase</keyword>
<keyword evidence="4 10" id="KW-0862">Zinc</keyword>
<keyword evidence="14" id="KW-1185">Reference proteome</keyword>
<proteinExistence type="inferred from homology"/>
<comment type="cofactor">
    <cofactor evidence="1 10">
        <name>Zn(2+)</name>
        <dbReference type="ChEBI" id="CHEBI:29105"/>
    </cofactor>
</comment>
<evidence type="ECO:0000256" key="6">
    <source>
        <dbReference type="ARBA" id="ARBA00024843"/>
    </source>
</evidence>
<reference evidence="13 14" key="1">
    <citation type="submission" date="2016-03" db="EMBL/GenBank/DDBJ databases">
        <authorList>
            <person name="Ploux O."/>
        </authorList>
    </citation>
    <scope>NUCLEOTIDE SEQUENCE [LARGE SCALE GENOMIC DNA]</scope>
    <source>
        <strain evidence="13 14">UAMH 11012</strain>
    </source>
</reference>
<keyword evidence="11" id="KW-1133">Transmembrane helix</keyword>
<dbReference type="SMART" id="SM00829">
    <property type="entry name" value="PKS_ER"/>
    <property type="match status" value="1"/>
</dbReference>
<dbReference type="Proteomes" id="UP000184330">
    <property type="component" value="Unassembled WGS sequence"/>
</dbReference>
<dbReference type="GO" id="GO:0008270">
    <property type="term" value="F:zinc ion binding"/>
    <property type="evidence" value="ECO:0007669"/>
    <property type="project" value="InterPro"/>
</dbReference>
<evidence type="ECO:0000313" key="13">
    <source>
        <dbReference type="EMBL" id="CZR65618.1"/>
    </source>
</evidence>
<dbReference type="GO" id="GO:0003939">
    <property type="term" value="F:L-iditol 2-dehydrogenase (NAD+) activity"/>
    <property type="evidence" value="ECO:0007669"/>
    <property type="project" value="TreeGrafter"/>
</dbReference>
<evidence type="ECO:0000256" key="2">
    <source>
        <dbReference type="ARBA" id="ARBA00008072"/>
    </source>
</evidence>
<dbReference type="InterPro" id="IPR002328">
    <property type="entry name" value="ADH_Zn_CS"/>
</dbReference>
<gene>
    <name evidence="13" type="ORF">PAC_15518</name>
</gene>
<organism evidence="13 14">
    <name type="scientific">Phialocephala subalpina</name>
    <dbReference type="NCBI Taxonomy" id="576137"/>
    <lineage>
        <taxon>Eukaryota</taxon>
        <taxon>Fungi</taxon>
        <taxon>Dikarya</taxon>
        <taxon>Ascomycota</taxon>
        <taxon>Pezizomycotina</taxon>
        <taxon>Leotiomycetes</taxon>
        <taxon>Helotiales</taxon>
        <taxon>Mollisiaceae</taxon>
        <taxon>Phialocephala</taxon>
        <taxon>Phialocephala fortinii species complex</taxon>
    </lineage>
</organism>
<feature type="domain" description="Enoyl reductase (ER)" evidence="12">
    <location>
        <begin position="8"/>
        <end position="354"/>
    </location>
</feature>
<dbReference type="OrthoDB" id="1879366at2759"/>
<dbReference type="EMBL" id="FJOG01000032">
    <property type="protein sequence ID" value="CZR65618.1"/>
    <property type="molecule type" value="Genomic_DNA"/>
</dbReference>
<dbReference type="InterPro" id="IPR036291">
    <property type="entry name" value="NAD(P)-bd_dom_sf"/>
</dbReference>
<evidence type="ECO:0000313" key="14">
    <source>
        <dbReference type="Proteomes" id="UP000184330"/>
    </source>
</evidence>
<keyword evidence="11" id="KW-0812">Transmembrane</keyword>
<dbReference type="GO" id="GO:0006062">
    <property type="term" value="P:sorbitol catabolic process"/>
    <property type="evidence" value="ECO:0007669"/>
    <property type="project" value="TreeGrafter"/>
</dbReference>
<dbReference type="Pfam" id="PF00107">
    <property type="entry name" value="ADH_zinc_N"/>
    <property type="match status" value="1"/>
</dbReference>
<evidence type="ECO:0000259" key="12">
    <source>
        <dbReference type="SMART" id="SM00829"/>
    </source>
</evidence>
<comment type="function">
    <text evidence="6">Xylitol dehydrogenase which catalyzes the conversion of xylitol to D-xylulose. Xylose is a major component of hemicelluloses such as xylan. Most fungi utilize D-xylose via three enzymatic reactions, xylose reductase (XR), xylitol dehydrogenase (XDH), and xylulokinase, to form xylulose 5-phosphate, which enters pentose phosphate pathway.</text>
</comment>
<evidence type="ECO:0000256" key="4">
    <source>
        <dbReference type="ARBA" id="ARBA00022833"/>
    </source>
</evidence>
<dbReference type="EC" id="1.1.1.9" evidence="8"/>
<dbReference type="InterPro" id="IPR020843">
    <property type="entry name" value="ER"/>
</dbReference>
<evidence type="ECO:0000256" key="1">
    <source>
        <dbReference type="ARBA" id="ARBA00001947"/>
    </source>
</evidence>
<accession>A0A1L7XKS2</accession>
<dbReference type="Pfam" id="PF08240">
    <property type="entry name" value="ADH_N"/>
    <property type="match status" value="1"/>
</dbReference>
<dbReference type="PANTHER" id="PTHR43161:SF9">
    <property type="entry name" value="SORBITOL DEHYDROGENASE"/>
    <property type="match status" value="1"/>
</dbReference>
<evidence type="ECO:0000256" key="5">
    <source>
        <dbReference type="ARBA" id="ARBA00023002"/>
    </source>
</evidence>
<dbReference type="Gene3D" id="3.40.50.720">
    <property type="entry name" value="NAD(P)-binding Rossmann-like Domain"/>
    <property type="match status" value="1"/>
</dbReference>
<evidence type="ECO:0000256" key="8">
    <source>
        <dbReference type="ARBA" id="ARBA00026119"/>
    </source>
</evidence>
<dbReference type="PANTHER" id="PTHR43161">
    <property type="entry name" value="SORBITOL DEHYDROGENASE"/>
    <property type="match status" value="1"/>
</dbReference>
<evidence type="ECO:0000256" key="3">
    <source>
        <dbReference type="ARBA" id="ARBA00022723"/>
    </source>
</evidence>
<comment type="pathway">
    <text evidence="7">Carbohydrate degradation; L-arabinose degradation via L-arabinitol; D-xylulose 5-phosphate from L-arabinose (fungal route): step 4/5.</text>
</comment>
<name>A0A1L7XKS2_9HELO</name>
<evidence type="ECO:0000256" key="7">
    <source>
        <dbReference type="ARBA" id="ARBA00025713"/>
    </source>
</evidence>
<sequence>MSFLEKISTNKSVVWIAPERVETQHREVPLMKDDEVLIEVVVTGICGSDAHVWASNPEKRLPILGHESAGKILRVGAKVSDRFVGQHVAIEPGNPCMKCEFCIRGQPNICANLAYCGHTADGTLTQFYVCPASVTVPIPQEVSWRSAGSIQPLAIAVHLGRRANMRAHQTVAIFGCGPLGLLVMAVARSYGVKKIIAFDIEQSRVDFAVKYGADVGIVSPLNTGGVPPLDFASDFISETMEQHNLGSGVDLTIEASGAETCVHMGVYITKPGGMYIQAGLGKQLSSVPLFLFTAKELTMKGTVRYTPGCFADAIDLLARKAVDLDSLITSTYPMTKINDAFVAQKARADIKIVVMNQE</sequence>
<dbReference type="AlphaFoldDB" id="A0A1L7XKS2"/>
<dbReference type="SUPFAM" id="SSF51735">
    <property type="entry name" value="NAD(P)-binding Rossmann-fold domains"/>
    <property type="match status" value="1"/>
</dbReference>
<keyword evidence="11" id="KW-0472">Membrane</keyword>
<dbReference type="SUPFAM" id="SSF50129">
    <property type="entry name" value="GroES-like"/>
    <property type="match status" value="1"/>
</dbReference>
<dbReference type="Gene3D" id="3.90.180.10">
    <property type="entry name" value="Medium-chain alcohol dehydrogenases, catalytic domain"/>
    <property type="match status" value="1"/>
</dbReference>
<dbReference type="InterPro" id="IPR011032">
    <property type="entry name" value="GroES-like_sf"/>
</dbReference>
<dbReference type="STRING" id="576137.A0A1L7XKS2"/>
<feature type="transmembrane region" description="Helical" evidence="11">
    <location>
        <begin position="171"/>
        <end position="191"/>
    </location>
</feature>
<dbReference type="InterPro" id="IPR013149">
    <property type="entry name" value="ADH-like_C"/>
</dbReference>
<dbReference type="GO" id="GO:0046526">
    <property type="term" value="F:D-xylulose reductase activity"/>
    <property type="evidence" value="ECO:0007669"/>
    <property type="project" value="UniProtKB-EC"/>
</dbReference>
<comment type="similarity">
    <text evidence="2 10">Belongs to the zinc-containing alcohol dehydrogenase family.</text>
</comment>
<evidence type="ECO:0000256" key="11">
    <source>
        <dbReference type="SAM" id="Phobius"/>
    </source>
</evidence>
<keyword evidence="3 10" id="KW-0479">Metal-binding</keyword>
<evidence type="ECO:0000256" key="9">
    <source>
        <dbReference type="ARBA" id="ARBA00030139"/>
    </source>
</evidence>
<dbReference type="PROSITE" id="PS00059">
    <property type="entry name" value="ADH_ZINC"/>
    <property type="match status" value="1"/>
</dbReference>